<evidence type="ECO:0000256" key="3">
    <source>
        <dbReference type="ARBA" id="ARBA00022554"/>
    </source>
</evidence>
<keyword evidence="6 7" id="KW-0472">Membrane</keyword>
<evidence type="ECO:0000313" key="10">
    <source>
        <dbReference type="Proteomes" id="UP000196158"/>
    </source>
</evidence>
<gene>
    <name evidence="9" type="ORF">KASA_0Q13090G</name>
</gene>
<accession>A0A1X7QZX2</accession>
<dbReference type="GO" id="GO:0005313">
    <property type="term" value="F:L-glutamate transmembrane transporter activity"/>
    <property type="evidence" value="ECO:0007669"/>
    <property type="project" value="TreeGrafter"/>
</dbReference>
<organism evidence="9 10">
    <name type="scientific">Maudiozyma saulgeensis</name>
    <dbReference type="NCBI Taxonomy" id="1789683"/>
    <lineage>
        <taxon>Eukaryota</taxon>
        <taxon>Fungi</taxon>
        <taxon>Dikarya</taxon>
        <taxon>Ascomycota</taxon>
        <taxon>Saccharomycotina</taxon>
        <taxon>Saccharomycetes</taxon>
        <taxon>Saccharomycetales</taxon>
        <taxon>Saccharomycetaceae</taxon>
        <taxon>Maudiozyma</taxon>
    </lineage>
</organism>
<sequence>MRSVGTATVGSSTINLTKTIVGAGMLAIPFVFKNDGVLVGVLLTILAATTSGFGLFVLAKCSKVLSNPRTSSFFTLCMITYPSLSPLFDIAMIVQCFGVGLSYLVLIGDIFPSLFGGKRNFWILASSLIVWPLCSLKKMDSLRYSSIIGLLALSYIFLLVVSMFFINTVFSENDLVERGPVNWLQVYSWKGLFSSFSIVIFAYTGSMNLFSIINELEDNSMTQINKIVNSSIAISSFFFLSVGIAGYLTYGSNTLGNILLNYDQNSPWLYVANFCLASMLVLSFPLLFHPLRIAVNNLFVYFRMKQAMGEQPLDLSDNDEENENQPEDYYFNSSAASLVATATRTSMASIVMTIDEDDINDDDRLLASSIHASDIDVDNDMNSDIITLPEPGEEEQHVSFPDYRFYAITFSVLPLMYVISLRLKSFAFVLALVGATGSTSMSFTLPGLFGYKLIGSDSLAVGQMISKRDNFYKKCSLLLSWFGIIVMLLSLYVTIKYGTEN</sequence>
<feature type="transmembrane region" description="Helical" evidence="7">
    <location>
        <begin position="426"/>
        <end position="454"/>
    </location>
</feature>
<evidence type="ECO:0000313" key="9">
    <source>
        <dbReference type="EMBL" id="SMN18769.1"/>
    </source>
</evidence>
<protein>
    <submittedName>
        <fullName evidence="9">Similar to Saccharomyces cerevisiae YIL088C AVT7 Putative transporter, member of a family of seven S. cerevisiae genes (AVT1-7) related to vesicular GABA-glycine transporters</fullName>
    </submittedName>
</protein>
<evidence type="ECO:0000256" key="2">
    <source>
        <dbReference type="ARBA" id="ARBA00008066"/>
    </source>
</evidence>
<dbReference type="Proteomes" id="UP000196158">
    <property type="component" value="Unassembled WGS sequence"/>
</dbReference>
<dbReference type="PANTHER" id="PTHR22950">
    <property type="entry name" value="AMINO ACID TRANSPORTER"/>
    <property type="match status" value="1"/>
</dbReference>
<comment type="similarity">
    <text evidence="2">Belongs to the amino acid/polyamine transporter 2 family.</text>
</comment>
<dbReference type="GO" id="GO:0015194">
    <property type="term" value="F:L-serine transmembrane transporter activity"/>
    <property type="evidence" value="ECO:0007669"/>
    <property type="project" value="TreeGrafter"/>
</dbReference>
<reference evidence="9 10" key="1">
    <citation type="submission" date="2017-04" db="EMBL/GenBank/DDBJ databases">
        <authorList>
            <person name="Afonso C.L."/>
            <person name="Miller P.J."/>
            <person name="Scott M.A."/>
            <person name="Spackman E."/>
            <person name="Goraichik I."/>
            <person name="Dimitrov K.M."/>
            <person name="Suarez D.L."/>
            <person name="Swayne D.E."/>
        </authorList>
    </citation>
    <scope>NUCLEOTIDE SEQUENCE [LARGE SCALE GENOMIC DNA]</scope>
</reference>
<proteinExistence type="inferred from homology"/>
<feature type="transmembrane region" description="Helical" evidence="7">
    <location>
        <begin position="227"/>
        <end position="248"/>
    </location>
</feature>
<feature type="transmembrane region" description="Helical" evidence="7">
    <location>
        <begin position="186"/>
        <end position="206"/>
    </location>
</feature>
<evidence type="ECO:0000256" key="6">
    <source>
        <dbReference type="ARBA" id="ARBA00023136"/>
    </source>
</evidence>
<dbReference type="GO" id="GO:0061459">
    <property type="term" value="F:L-arginine transmembrane transporter activity"/>
    <property type="evidence" value="ECO:0007669"/>
    <property type="project" value="TreeGrafter"/>
</dbReference>
<keyword evidence="5 7" id="KW-1133">Transmembrane helix</keyword>
<feature type="transmembrane region" description="Helical" evidence="7">
    <location>
        <begin position="12"/>
        <end position="32"/>
    </location>
</feature>
<keyword evidence="3" id="KW-0926">Vacuole</keyword>
<evidence type="ECO:0000256" key="4">
    <source>
        <dbReference type="ARBA" id="ARBA00022692"/>
    </source>
</evidence>
<evidence type="ECO:0000256" key="1">
    <source>
        <dbReference type="ARBA" id="ARBA00004128"/>
    </source>
</evidence>
<evidence type="ECO:0000259" key="8">
    <source>
        <dbReference type="Pfam" id="PF01490"/>
    </source>
</evidence>
<dbReference type="EMBL" id="FXLY01000002">
    <property type="protein sequence ID" value="SMN18769.1"/>
    <property type="molecule type" value="Genomic_DNA"/>
</dbReference>
<feature type="transmembrane region" description="Helical" evidence="7">
    <location>
        <begin position="475"/>
        <end position="495"/>
    </location>
</feature>
<dbReference type="GO" id="GO:0005302">
    <property type="term" value="F:L-tyrosine transmembrane transporter activity"/>
    <property type="evidence" value="ECO:0007669"/>
    <property type="project" value="TreeGrafter"/>
</dbReference>
<feature type="domain" description="Amino acid transporter transmembrane" evidence="8">
    <location>
        <begin position="6"/>
        <end position="488"/>
    </location>
</feature>
<dbReference type="OrthoDB" id="438545at2759"/>
<dbReference type="InterPro" id="IPR013057">
    <property type="entry name" value="AA_transpt_TM"/>
</dbReference>
<dbReference type="STRING" id="1789683.A0A1X7QZX2"/>
<dbReference type="AlphaFoldDB" id="A0A1X7QZX2"/>
<feature type="transmembrane region" description="Helical" evidence="7">
    <location>
        <begin position="148"/>
        <end position="166"/>
    </location>
</feature>
<dbReference type="GO" id="GO:0015189">
    <property type="term" value="F:L-lysine transmembrane transporter activity"/>
    <property type="evidence" value="ECO:0007669"/>
    <property type="project" value="TreeGrafter"/>
</dbReference>
<dbReference type="GO" id="GO:0000329">
    <property type="term" value="C:fungal-type vacuole membrane"/>
    <property type="evidence" value="ECO:0007669"/>
    <property type="project" value="TreeGrafter"/>
</dbReference>
<evidence type="ECO:0000256" key="5">
    <source>
        <dbReference type="ARBA" id="ARBA00022989"/>
    </source>
</evidence>
<evidence type="ECO:0000256" key="7">
    <source>
        <dbReference type="SAM" id="Phobius"/>
    </source>
</evidence>
<dbReference type="PANTHER" id="PTHR22950:SF224">
    <property type="entry name" value="VACUOLAR AMINO ACID TRANSPORTER 7"/>
    <property type="match status" value="1"/>
</dbReference>
<name>A0A1X7QZX2_9SACH</name>
<feature type="transmembrane region" description="Helical" evidence="7">
    <location>
        <begin position="38"/>
        <end position="59"/>
    </location>
</feature>
<dbReference type="GO" id="GO:0005290">
    <property type="term" value="F:L-histidine transmembrane transporter activity"/>
    <property type="evidence" value="ECO:0007669"/>
    <property type="project" value="TreeGrafter"/>
</dbReference>
<dbReference type="Gene3D" id="1.20.1740.10">
    <property type="entry name" value="Amino acid/polyamine transporter I"/>
    <property type="match status" value="1"/>
</dbReference>
<keyword evidence="4 7" id="KW-0812">Transmembrane</keyword>
<feature type="transmembrane region" description="Helical" evidence="7">
    <location>
        <begin position="268"/>
        <end position="288"/>
    </location>
</feature>
<comment type="subcellular location">
    <subcellularLocation>
        <location evidence="1">Vacuole membrane</location>
        <topology evidence="1">Multi-pass membrane protein</topology>
    </subcellularLocation>
</comment>
<dbReference type="Pfam" id="PF01490">
    <property type="entry name" value="Aa_trans"/>
    <property type="match status" value="1"/>
</dbReference>
<keyword evidence="10" id="KW-1185">Reference proteome</keyword>